<evidence type="ECO:0000313" key="6">
    <source>
        <dbReference type="Proteomes" id="UP000054821"/>
    </source>
</evidence>
<protein>
    <submittedName>
        <fullName evidence="5">NAD dependent epimerase/dehydratase</fullName>
    </submittedName>
</protein>
<sequence>MADTLLVTGANGFVALHVIKEAIAQGYKVVGTVRSVAAAEKIMNIFPDSSSQLQIVEVHDITNANDFAMAFEKFEIGAVINTASPLINNPKDVKADVLVPAIKSGVAILEASAKYAGPQLRRVIHVGSFASTLDLSLGLAPGKTYSPSDWNQLTYEEAANGGHTSGYIGSKALAEKRMWDWMRENTSTFDMVSVDPAAIFGPHVGPVDLDHLNISTQMIWELVVPSPNPPPYNSGHLGAWVDVRDVSAALLAAVKAPEAGGERFLVAQRCHWQLVKDEARRVLPDLQNRIDAGKPGAWIAAQATTYNVDGIFATHFWEGPSFLQDAEFPTDVIDYLKYVSSRFTALLGHQALKYIYGETGTLPLETPVLSDAFGDPETLKTQIFIMTPAIEDLNIAAQTVEPYRTLPQSDNPARYGLSGTAKSSMAMLDAERAHGFRPLERHAGVSHARSLRVYYNIKDAFTANVFSPVNLIIGKRERTQRTESAKMRVPAPLPTPSPGSGSGGGGGNGSSRKHSPTVTTMYITKMTTFTTTIDTSVLECALTVAAASWLVTGAKGGHIALSDYNLSYFPIPTPTSDPCDASLFSVAGSFSYTIYVERHASKRFFRLTAHVWANASLFMHICIHQPSRTQQWRRWYGFLPRDGLCLCYCNRFGFGL</sequence>
<comment type="caution">
    <text evidence="5">The sequence shown here is derived from an EMBL/GenBank/DDBJ whole genome shotgun (WGS) entry which is preliminary data.</text>
</comment>
<evidence type="ECO:0000256" key="3">
    <source>
        <dbReference type="SAM" id="MobiDB-lite"/>
    </source>
</evidence>
<dbReference type="AlphaFoldDB" id="A0A2P4ZW08"/>
<dbReference type="InterPro" id="IPR050425">
    <property type="entry name" value="NAD(P)_dehydrat-like"/>
</dbReference>
<dbReference type="Gene3D" id="3.40.50.720">
    <property type="entry name" value="NAD(P)-binding Rossmann-like Domain"/>
    <property type="match status" value="1"/>
</dbReference>
<dbReference type="Pfam" id="PF01370">
    <property type="entry name" value="Epimerase"/>
    <property type="match status" value="1"/>
</dbReference>
<dbReference type="PANTHER" id="PTHR10366:SF579">
    <property type="entry name" value="3-BETA HYDROXYSTEROID DEHYDROGENASE_ISOMERASE FAMILY PROTEIN (AFU_ORTHOLOGUE AFUA_3G02250)"/>
    <property type="match status" value="1"/>
</dbReference>
<dbReference type="EMBL" id="JPDN02000007">
    <property type="protein sequence ID" value="PON28469.1"/>
    <property type="molecule type" value="Genomic_DNA"/>
</dbReference>
<feature type="compositionally biased region" description="Gly residues" evidence="3">
    <location>
        <begin position="500"/>
        <end position="509"/>
    </location>
</feature>
<evidence type="ECO:0000256" key="1">
    <source>
        <dbReference type="ARBA" id="ARBA00023002"/>
    </source>
</evidence>
<dbReference type="SUPFAM" id="SSF51735">
    <property type="entry name" value="NAD(P)-binding Rossmann-fold domains"/>
    <property type="match status" value="1"/>
</dbReference>
<dbReference type="InterPro" id="IPR036291">
    <property type="entry name" value="NAD(P)-bd_dom_sf"/>
</dbReference>
<proteinExistence type="inferred from homology"/>
<reference evidence="5 6" key="1">
    <citation type="journal article" date="2016" name="Genome Announc.">
        <title>Draft Whole-Genome Sequence of Trichoderma gamsii T6085, a Promising Biocontrol Agent of Fusarium Head Blight on Wheat.</title>
        <authorList>
            <person name="Baroncelli R."/>
            <person name="Zapparata A."/>
            <person name="Piaggeschi G."/>
            <person name="Sarrocco S."/>
            <person name="Vannacci G."/>
        </authorList>
    </citation>
    <scope>NUCLEOTIDE SEQUENCE [LARGE SCALE GENOMIC DNA]</scope>
    <source>
        <strain evidence="5 6">T6085</strain>
    </source>
</reference>
<name>A0A2P4ZW08_9HYPO</name>
<dbReference type="RefSeq" id="XP_018666600.1">
    <property type="nucleotide sequence ID" value="XM_018800458.1"/>
</dbReference>
<keyword evidence="1" id="KW-0560">Oxidoreductase</keyword>
<gene>
    <name evidence="5" type="ORF">TGAM01_v202963</name>
</gene>
<dbReference type="STRING" id="398673.A0A2P4ZW08"/>
<evidence type="ECO:0000313" key="5">
    <source>
        <dbReference type="EMBL" id="PON28469.1"/>
    </source>
</evidence>
<organism evidence="5 6">
    <name type="scientific">Trichoderma gamsii</name>
    <dbReference type="NCBI Taxonomy" id="398673"/>
    <lineage>
        <taxon>Eukaryota</taxon>
        <taxon>Fungi</taxon>
        <taxon>Dikarya</taxon>
        <taxon>Ascomycota</taxon>
        <taxon>Pezizomycotina</taxon>
        <taxon>Sordariomycetes</taxon>
        <taxon>Hypocreomycetidae</taxon>
        <taxon>Hypocreales</taxon>
        <taxon>Hypocreaceae</taxon>
        <taxon>Trichoderma</taxon>
    </lineage>
</organism>
<feature type="compositionally biased region" description="Basic and acidic residues" evidence="3">
    <location>
        <begin position="477"/>
        <end position="486"/>
    </location>
</feature>
<keyword evidence="6" id="KW-1185">Reference proteome</keyword>
<feature type="domain" description="NAD-dependent epimerase/dehydratase" evidence="4">
    <location>
        <begin position="6"/>
        <end position="265"/>
    </location>
</feature>
<feature type="region of interest" description="Disordered" evidence="3">
    <location>
        <begin position="477"/>
        <end position="515"/>
    </location>
</feature>
<dbReference type="PANTHER" id="PTHR10366">
    <property type="entry name" value="NAD DEPENDENT EPIMERASE/DEHYDRATASE"/>
    <property type="match status" value="1"/>
</dbReference>
<accession>A0A2P4ZW08</accession>
<comment type="similarity">
    <text evidence="2">Belongs to the NAD(P)-dependent epimerase/dehydratase family. Dihydroflavonol-4-reductase subfamily.</text>
</comment>
<dbReference type="InterPro" id="IPR001509">
    <property type="entry name" value="Epimerase_deHydtase"/>
</dbReference>
<dbReference type="GO" id="GO:0016616">
    <property type="term" value="F:oxidoreductase activity, acting on the CH-OH group of donors, NAD or NADP as acceptor"/>
    <property type="evidence" value="ECO:0007669"/>
    <property type="project" value="TreeGrafter"/>
</dbReference>
<evidence type="ECO:0000259" key="4">
    <source>
        <dbReference type="Pfam" id="PF01370"/>
    </source>
</evidence>
<dbReference type="Proteomes" id="UP000054821">
    <property type="component" value="Unassembled WGS sequence"/>
</dbReference>
<dbReference type="GeneID" id="29980541"/>
<evidence type="ECO:0000256" key="2">
    <source>
        <dbReference type="ARBA" id="ARBA00023445"/>
    </source>
</evidence>